<dbReference type="STRING" id="145388.A0A0D2LK10"/>
<keyword evidence="6 9" id="KW-0472">Membrane</keyword>
<evidence type="ECO:0000256" key="8">
    <source>
        <dbReference type="ARBA" id="ARBA00035585"/>
    </source>
</evidence>
<gene>
    <name evidence="11" type="ORF">MNEG_1256</name>
</gene>
<dbReference type="GeneID" id="25729934"/>
<dbReference type="InterPro" id="IPR003691">
    <property type="entry name" value="FluC"/>
</dbReference>
<keyword evidence="3" id="KW-1003">Cell membrane</keyword>
<evidence type="ECO:0000256" key="7">
    <source>
        <dbReference type="ARBA" id="ARBA00035120"/>
    </source>
</evidence>
<evidence type="ECO:0000256" key="4">
    <source>
        <dbReference type="ARBA" id="ARBA00022692"/>
    </source>
</evidence>
<comment type="similarity">
    <text evidence="7">Belongs to the fluoride channel Fluc/FEX (TC 1.A.43) family.</text>
</comment>
<feature type="chain" id="PRO_5002257966" description="Fluoride ion transporter CrcB" evidence="10">
    <location>
        <begin position="29"/>
        <end position="490"/>
    </location>
</feature>
<feature type="transmembrane region" description="Helical" evidence="9">
    <location>
        <begin position="430"/>
        <end position="452"/>
    </location>
</feature>
<evidence type="ECO:0000256" key="9">
    <source>
        <dbReference type="SAM" id="Phobius"/>
    </source>
</evidence>
<keyword evidence="12" id="KW-1185">Reference proteome</keyword>
<dbReference type="Proteomes" id="UP000054498">
    <property type="component" value="Unassembled WGS sequence"/>
</dbReference>
<sequence>MGLPARHPFVAQLQTLLHLAAWCQVGVILRIELDALFGGACATGASAYGWAPCVTSSTGALFADLPPNALGSFVMGMLASSDVLSKHLGHALADEAPLAALPRGSSLQVYTAFQIGVRTGFCGSLTTFSSWMMQAVVLMVGGHPLGYSKWVEGLFSLALNVWVCMAALVTGQHMCLMIYHWLNPGAFTARGEYGWRGSIAKPPPSPAAAPSSPLLGTPSLGRISVGRGAGGSGTVVVEDRRASSIKNPEEARQQAAAVAAALAGPADGAALERAASLVRAGSLRRASPVAAAAAAAEKAEGAAPSAEVELVVLEEEEVGYPLAWWVADALSLAALALLTVGSIYWAATKTTAASSPFANSGAAIAILLGPPGALLRFRLSRYNGSLKALKWFPLGTFAANMIACVVDYAIRAGLERAPQQLPFTHEALLTGIMLGFCGSLSTVSTWVVELQLLMLNFPAHRRGYIYLGASIATPVLLGVVIYGVAVWTGR</sequence>
<evidence type="ECO:0000256" key="2">
    <source>
        <dbReference type="ARBA" id="ARBA00004651"/>
    </source>
</evidence>
<feature type="transmembrane region" description="Helical" evidence="9">
    <location>
        <begin position="391"/>
        <end position="410"/>
    </location>
</feature>
<evidence type="ECO:0000256" key="3">
    <source>
        <dbReference type="ARBA" id="ARBA00022475"/>
    </source>
</evidence>
<evidence type="ECO:0008006" key="13">
    <source>
        <dbReference type="Google" id="ProtNLM"/>
    </source>
</evidence>
<evidence type="ECO:0000256" key="1">
    <source>
        <dbReference type="ARBA" id="ARBA00002598"/>
    </source>
</evidence>
<dbReference type="GO" id="GO:1903425">
    <property type="term" value="F:fluoride transmembrane transporter activity"/>
    <property type="evidence" value="ECO:0007669"/>
    <property type="project" value="TreeGrafter"/>
</dbReference>
<comment type="subcellular location">
    <subcellularLocation>
        <location evidence="2">Cell membrane</location>
        <topology evidence="2">Multi-pass membrane protein</topology>
    </subcellularLocation>
</comment>
<feature type="transmembrane region" description="Helical" evidence="9">
    <location>
        <begin position="464"/>
        <end position="487"/>
    </location>
</feature>
<comment type="catalytic activity">
    <reaction evidence="8">
        <text>fluoride(in) = fluoride(out)</text>
        <dbReference type="Rhea" id="RHEA:76159"/>
        <dbReference type="ChEBI" id="CHEBI:17051"/>
    </reaction>
    <physiologicalReaction direction="left-to-right" evidence="8">
        <dbReference type="Rhea" id="RHEA:76160"/>
    </physiologicalReaction>
</comment>
<dbReference type="Pfam" id="PF02537">
    <property type="entry name" value="CRCB"/>
    <property type="match status" value="2"/>
</dbReference>
<evidence type="ECO:0000256" key="10">
    <source>
        <dbReference type="SAM" id="SignalP"/>
    </source>
</evidence>
<dbReference type="KEGG" id="mng:MNEG_1256"/>
<evidence type="ECO:0000313" key="11">
    <source>
        <dbReference type="EMBL" id="KIZ06694.1"/>
    </source>
</evidence>
<evidence type="ECO:0000256" key="5">
    <source>
        <dbReference type="ARBA" id="ARBA00022989"/>
    </source>
</evidence>
<dbReference type="PANTHER" id="PTHR28259:SF1">
    <property type="entry name" value="FLUORIDE EXPORT PROTEIN 1-RELATED"/>
    <property type="match status" value="1"/>
</dbReference>
<dbReference type="OrthoDB" id="409792at2759"/>
<feature type="transmembrane region" description="Helical" evidence="9">
    <location>
        <begin position="322"/>
        <end position="345"/>
    </location>
</feature>
<reference evidence="11 12" key="1">
    <citation type="journal article" date="2013" name="BMC Genomics">
        <title>Reconstruction of the lipid metabolism for the microalga Monoraphidium neglectum from its genome sequence reveals characteristics suitable for biofuel production.</title>
        <authorList>
            <person name="Bogen C."/>
            <person name="Al-Dilaimi A."/>
            <person name="Albersmeier A."/>
            <person name="Wichmann J."/>
            <person name="Grundmann M."/>
            <person name="Rupp O."/>
            <person name="Lauersen K.J."/>
            <person name="Blifernez-Klassen O."/>
            <person name="Kalinowski J."/>
            <person name="Goesmann A."/>
            <person name="Mussgnug J.H."/>
            <person name="Kruse O."/>
        </authorList>
    </citation>
    <scope>NUCLEOTIDE SEQUENCE [LARGE SCALE GENOMIC DNA]</scope>
    <source>
        <strain evidence="11 12">SAG 48.87</strain>
    </source>
</reference>
<feature type="signal peptide" evidence="10">
    <location>
        <begin position="1"/>
        <end position="28"/>
    </location>
</feature>
<dbReference type="AlphaFoldDB" id="A0A0D2LK10"/>
<dbReference type="PANTHER" id="PTHR28259">
    <property type="entry name" value="FLUORIDE EXPORT PROTEIN 1-RELATED"/>
    <property type="match status" value="1"/>
</dbReference>
<keyword evidence="10" id="KW-0732">Signal</keyword>
<comment type="function">
    <text evidence="1">Fluoride channel required for the rapid expulsion of cytoplasmic fluoride.</text>
</comment>
<keyword evidence="5 9" id="KW-1133">Transmembrane helix</keyword>
<name>A0A0D2LK10_9CHLO</name>
<evidence type="ECO:0000313" key="12">
    <source>
        <dbReference type="Proteomes" id="UP000054498"/>
    </source>
</evidence>
<dbReference type="RefSeq" id="XP_013905713.1">
    <property type="nucleotide sequence ID" value="XM_014050259.1"/>
</dbReference>
<organism evidence="11 12">
    <name type="scientific">Monoraphidium neglectum</name>
    <dbReference type="NCBI Taxonomy" id="145388"/>
    <lineage>
        <taxon>Eukaryota</taxon>
        <taxon>Viridiplantae</taxon>
        <taxon>Chlorophyta</taxon>
        <taxon>core chlorophytes</taxon>
        <taxon>Chlorophyceae</taxon>
        <taxon>CS clade</taxon>
        <taxon>Sphaeropleales</taxon>
        <taxon>Selenastraceae</taxon>
        <taxon>Monoraphidium</taxon>
    </lineage>
</organism>
<keyword evidence="4 9" id="KW-0812">Transmembrane</keyword>
<accession>A0A0D2LK10</accession>
<feature type="transmembrane region" description="Helical" evidence="9">
    <location>
        <begin position="357"/>
        <end position="379"/>
    </location>
</feature>
<evidence type="ECO:0000256" key="6">
    <source>
        <dbReference type="ARBA" id="ARBA00023136"/>
    </source>
</evidence>
<proteinExistence type="inferred from homology"/>
<dbReference type="GO" id="GO:0005886">
    <property type="term" value="C:plasma membrane"/>
    <property type="evidence" value="ECO:0007669"/>
    <property type="project" value="UniProtKB-SubCell"/>
</dbReference>
<protein>
    <recommendedName>
        <fullName evidence="13">Fluoride ion transporter CrcB</fullName>
    </recommendedName>
</protein>
<dbReference type="EMBL" id="KK100341">
    <property type="protein sequence ID" value="KIZ06694.1"/>
    <property type="molecule type" value="Genomic_DNA"/>
</dbReference>